<dbReference type="PANTHER" id="PTHR44757">
    <property type="entry name" value="DIGUANYLATE CYCLASE DGCP"/>
    <property type="match status" value="1"/>
</dbReference>
<dbReference type="InterPro" id="IPR035919">
    <property type="entry name" value="EAL_sf"/>
</dbReference>
<dbReference type="Gene3D" id="3.20.20.450">
    <property type="entry name" value="EAL domain"/>
    <property type="match status" value="1"/>
</dbReference>
<dbReference type="Pfam" id="PF00990">
    <property type="entry name" value="GGDEF"/>
    <property type="match status" value="1"/>
</dbReference>
<dbReference type="InterPro" id="IPR043128">
    <property type="entry name" value="Rev_trsase/Diguanyl_cyclase"/>
</dbReference>
<dbReference type="SMART" id="SM00052">
    <property type="entry name" value="EAL"/>
    <property type="match status" value="1"/>
</dbReference>
<keyword evidence="1" id="KW-0175">Coiled coil</keyword>
<sequence>MAATLLVFGFDTPSTASAKHLWFVCMLCILGYRFMDALFWQFRLRHSDFDGVSAIRRFVVGSLSTAFLWSCYAVFMFHYMSNDELALTLIILGALAGGASTVLAGHKNTATAFVLLILCPVGAIALFSPSPYHNMIGGLALMLSGILGLAARRSASYTTDTIKLRNEHGALMEQIRQEKADIDRVNQELSEANKRLNIAHDSLEAEVNRRTEKISLLSSRDPLTGLFNRSAFTQQLAMLLTRSQERGHSLALLFIDLNGFKKINDTLGHRIGDGVLVEVSKRIEAFANDYPAGRWGGDEFLIALPYADQATAMSVATALQTRVAQTIDIEANQLNLTASVGIAMSPEHSVEELELIQLADFAMFEQKKSGRVEPRIFSHDLYLNLKHVQDLRDGLQQAINQRQLYLCYQPILDSNSLKPWAFEALLRWDFNGQFISPDVFIPLAEQSGFIKDIGAWVLNRACIDASQWQGVDDASVSVNVSVIQLMDEGFISTLDRALVTSGLPPQRLHIEITESIFADNKKKIRAQLDAIKQRNIQVSIDDFGTGYSSLSQLQTLNVDTVKIDKTFVQNMADGGEAIIRATLFIAQEFGSQTVAEGIETEADADNMRALGVNYLQGFLYAKPMKNTELAAWISQHNSNQRQRA</sequence>
<dbReference type="Gene3D" id="3.30.70.270">
    <property type="match status" value="1"/>
</dbReference>
<organism evidence="5 6">
    <name type="scientific">Fluctibacter halophilus</name>
    <dbReference type="NCBI Taxonomy" id="226011"/>
    <lineage>
        <taxon>Bacteria</taxon>
        <taxon>Pseudomonadati</taxon>
        <taxon>Pseudomonadota</taxon>
        <taxon>Gammaproteobacteria</taxon>
        <taxon>Alteromonadales</taxon>
        <taxon>Alteromonadaceae</taxon>
        <taxon>Fluctibacter</taxon>
    </lineage>
</organism>
<dbReference type="NCBIfam" id="TIGR00254">
    <property type="entry name" value="GGDEF"/>
    <property type="match status" value="1"/>
</dbReference>
<accession>A0ABS8GC61</accession>
<dbReference type="InterPro" id="IPR052155">
    <property type="entry name" value="Biofilm_reg_signaling"/>
</dbReference>
<feature type="domain" description="GGDEF" evidence="4">
    <location>
        <begin position="248"/>
        <end position="379"/>
    </location>
</feature>
<feature type="coiled-coil region" evidence="1">
    <location>
        <begin position="168"/>
        <end position="213"/>
    </location>
</feature>
<dbReference type="CDD" id="cd01949">
    <property type="entry name" value="GGDEF"/>
    <property type="match status" value="1"/>
</dbReference>
<proteinExistence type="predicted"/>
<dbReference type="CDD" id="cd01948">
    <property type="entry name" value="EAL"/>
    <property type="match status" value="1"/>
</dbReference>
<dbReference type="RefSeq" id="WP_229162623.1">
    <property type="nucleotide sequence ID" value="NZ_JAJEWP010000007.1"/>
</dbReference>
<keyword evidence="2" id="KW-1133">Transmembrane helix</keyword>
<evidence type="ECO:0000256" key="2">
    <source>
        <dbReference type="SAM" id="Phobius"/>
    </source>
</evidence>
<name>A0ABS8GC61_9ALTE</name>
<dbReference type="Pfam" id="PF00563">
    <property type="entry name" value="EAL"/>
    <property type="match status" value="1"/>
</dbReference>
<dbReference type="PROSITE" id="PS50883">
    <property type="entry name" value="EAL"/>
    <property type="match status" value="1"/>
</dbReference>
<feature type="transmembrane region" description="Helical" evidence="2">
    <location>
        <begin position="110"/>
        <end position="128"/>
    </location>
</feature>
<keyword evidence="2" id="KW-0812">Transmembrane</keyword>
<dbReference type="PROSITE" id="PS50887">
    <property type="entry name" value="GGDEF"/>
    <property type="match status" value="1"/>
</dbReference>
<feature type="transmembrane region" description="Helical" evidence="2">
    <location>
        <begin position="85"/>
        <end position="103"/>
    </location>
</feature>
<evidence type="ECO:0000259" key="4">
    <source>
        <dbReference type="PROSITE" id="PS50887"/>
    </source>
</evidence>
<reference evidence="5 6" key="1">
    <citation type="submission" date="2021-10" db="EMBL/GenBank/DDBJ databases">
        <title>Draft genome of Aestuariibacter halophilus JC2043.</title>
        <authorList>
            <person name="Emsley S.A."/>
            <person name="Pfannmuller K.M."/>
            <person name="Ushijima B."/>
            <person name="Saw J.H."/>
            <person name="Videau P."/>
        </authorList>
    </citation>
    <scope>NUCLEOTIDE SEQUENCE [LARGE SCALE GENOMIC DNA]</scope>
    <source>
        <strain evidence="5 6">JC2043</strain>
    </source>
</reference>
<dbReference type="PANTHER" id="PTHR44757:SF2">
    <property type="entry name" value="BIOFILM ARCHITECTURE MAINTENANCE PROTEIN MBAA"/>
    <property type="match status" value="1"/>
</dbReference>
<gene>
    <name evidence="5" type="ORF">LJ739_17645</name>
</gene>
<comment type="caution">
    <text evidence="5">The sequence shown here is derived from an EMBL/GenBank/DDBJ whole genome shotgun (WGS) entry which is preliminary data.</text>
</comment>
<evidence type="ECO:0000259" key="3">
    <source>
        <dbReference type="PROSITE" id="PS50883"/>
    </source>
</evidence>
<feature type="domain" description="EAL" evidence="3">
    <location>
        <begin position="388"/>
        <end position="637"/>
    </location>
</feature>
<dbReference type="Proteomes" id="UP001520878">
    <property type="component" value="Unassembled WGS sequence"/>
</dbReference>
<protein>
    <submittedName>
        <fullName evidence="5">Bifunctional diguanylate cyclase/phosphodiesterase</fullName>
    </submittedName>
</protein>
<dbReference type="SUPFAM" id="SSF55073">
    <property type="entry name" value="Nucleotide cyclase"/>
    <property type="match status" value="1"/>
</dbReference>
<evidence type="ECO:0000313" key="6">
    <source>
        <dbReference type="Proteomes" id="UP001520878"/>
    </source>
</evidence>
<keyword evidence="6" id="KW-1185">Reference proteome</keyword>
<dbReference type="InterPro" id="IPR001633">
    <property type="entry name" value="EAL_dom"/>
</dbReference>
<dbReference type="SUPFAM" id="SSF141868">
    <property type="entry name" value="EAL domain-like"/>
    <property type="match status" value="1"/>
</dbReference>
<keyword evidence="2" id="KW-0472">Membrane</keyword>
<dbReference type="SMART" id="SM00267">
    <property type="entry name" value="GGDEF"/>
    <property type="match status" value="1"/>
</dbReference>
<dbReference type="EMBL" id="JAJEWP010000007">
    <property type="protein sequence ID" value="MCC2618083.1"/>
    <property type="molecule type" value="Genomic_DNA"/>
</dbReference>
<evidence type="ECO:0000256" key="1">
    <source>
        <dbReference type="SAM" id="Coils"/>
    </source>
</evidence>
<dbReference type="InterPro" id="IPR029787">
    <property type="entry name" value="Nucleotide_cyclase"/>
</dbReference>
<feature type="transmembrane region" description="Helical" evidence="2">
    <location>
        <begin position="54"/>
        <end position="79"/>
    </location>
</feature>
<feature type="transmembrane region" description="Helical" evidence="2">
    <location>
        <begin position="20"/>
        <end position="42"/>
    </location>
</feature>
<dbReference type="InterPro" id="IPR000160">
    <property type="entry name" value="GGDEF_dom"/>
</dbReference>
<evidence type="ECO:0000313" key="5">
    <source>
        <dbReference type="EMBL" id="MCC2618083.1"/>
    </source>
</evidence>